<proteinExistence type="predicted"/>
<dbReference type="OrthoDB" id="237949at2"/>
<dbReference type="AlphaFoldDB" id="A0A1U7NU36"/>
<dbReference type="STRING" id="249408.BOO71_0011926"/>
<dbReference type="RefSeq" id="WP_075835508.1">
    <property type="nucleotide sequence ID" value="NZ_MSTI01000142.1"/>
</dbReference>
<dbReference type="EMBL" id="MSTI01000142">
    <property type="protein sequence ID" value="OLV16432.1"/>
    <property type="molecule type" value="Genomic_DNA"/>
</dbReference>
<comment type="caution">
    <text evidence="1">The sequence shown here is derived from an EMBL/GenBank/DDBJ whole genome shotgun (WGS) entry which is preliminary data.</text>
</comment>
<accession>A0A1U7NU36</accession>
<evidence type="ECO:0000313" key="1">
    <source>
        <dbReference type="EMBL" id="OLV16432.1"/>
    </source>
</evidence>
<sequence length="62" mass="7180">MVNELWLIHHSHTDIGFTQPQRIVFELHNQFIDQALDLIDQTADLPDDACFRWTCGSAGLVW</sequence>
<dbReference type="Proteomes" id="UP000186607">
    <property type="component" value="Unassembled WGS sequence"/>
</dbReference>
<name>A0A1U7NU36_9DEIO</name>
<organism evidence="1 2">
    <name type="scientific">Deinococcus marmoris</name>
    <dbReference type="NCBI Taxonomy" id="249408"/>
    <lineage>
        <taxon>Bacteria</taxon>
        <taxon>Thermotogati</taxon>
        <taxon>Deinococcota</taxon>
        <taxon>Deinococci</taxon>
        <taxon>Deinococcales</taxon>
        <taxon>Deinococcaceae</taxon>
        <taxon>Deinococcus</taxon>
    </lineage>
</organism>
<reference evidence="1 2" key="1">
    <citation type="submission" date="2017-01" db="EMBL/GenBank/DDBJ databases">
        <title>Genome Analysis of Deinococcus marmoris KOPRI26562.</title>
        <authorList>
            <person name="Kim J.H."/>
            <person name="Oh H.-M."/>
        </authorList>
    </citation>
    <scope>NUCLEOTIDE SEQUENCE [LARGE SCALE GENOMIC DNA]</scope>
    <source>
        <strain evidence="1 2">KOPRI26562</strain>
    </source>
</reference>
<protein>
    <submittedName>
        <fullName evidence="1">Alpha-mannosidase</fullName>
    </submittedName>
</protein>
<evidence type="ECO:0000313" key="2">
    <source>
        <dbReference type="Proteomes" id="UP000186607"/>
    </source>
</evidence>
<keyword evidence="2" id="KW-1185">Reference proteome</keyword>
<gene>
    <name evidence="1" type="ORF">BOO71_0011926</name>
</gene>